<dbReference type="Proteomes" id="UP000199181">
    <property type="component" value="Unassembled WGS sequence"/>
</dbReference>
<dbReference type="AlphaFoldDB" id="A0A1I0L2B5"/>
<evidence type="ECO:0000313" key="1">
    <source>
        <dbReference type="EMBL" id="SEU33504.1"/>
    </source>
</evidence>
<gene>
    <name evidence="1" type="ORF">SAMN05443639_117114</name>
</gene>
<reference evidence="2" key="1">
    <citation type="submission" date="2016-10" db="EMBL/GenBank/DDBJ databases">
        <authorList>
            <person name="Varghese N."/>
            <person name="Submissions S."/>
        </authorList>
    </citation>
    <scope>NUCLEOTIDE SEQUENCE [LARGE SCALE GENOMIC DNA]</scope>
    <source>
        <strain evidence="2">DSM 16858</strain>
    </source>
</reference>
<dbReference type="EMBL" id="FOIJ01000017">
    <property type="protein sequence ID" value="SEU33504.1"/>
    <property type="molecule type" value="Genomic_DNA"/>
</dbReference>
<name>A0A1I0L2B5_9BACT</name>
<accession>A0A1I0L2B5</accession>
<organism evidence="1 2">
    <name type="scientific">Stigmatella erecta</name>
    <dbReference type="NCBI Taxonomy" id="83460"/>
    <lineage>
        <taxon>Bacteria</taxon>
        <taxon>Pseudomonadati</taxon>
        <taxon>Myxococcota</taxon>
        <taxon>Myxococcia</taxon>
        <taxon>Myxococcales</taxon>
        <taxon>Cystobacterineae</taxon>
        <taxon>Archangiaceae</taxon>
        <taxon>Stigmatella</taxon>
    </lineage>
</organism>
<dbReference type="RefSeq" id="WP_245767819.1">
    <property type="nucleotide sequence ID" value="NZ_FOIJ01000017.1"/>
</dbReference>
<sequence>MTKRFFRLADDVMLPNRWHLAMPRNPQGVKVDDDEFWRGTPVHIKGRLRTPIEIEGKPLDYTETGLNIPVVHVRAASLFMALAPDDMQLLPVDVEGQPDQYLILV</sequence>
<protein>
    <submittedName>
        <fullName evidence="1">Uncharacterized protein</fullName>
    </submittedName>
</protein>
<evidence type="ECO:0000313" key="2">
    <source>
        <dbReference type="Proteomes" id="UP000199181"/>
    </source>
</evidence>
<proteinExistence type="predicted"/>
<keyword evidence="2" id="KW-1185">Reference proteome</keyword>